<keyword evidence="1" id="KW-1133">Transmembrane helix</keyword>
<evidence type="ECO:0000256" key="1">
    <source>
        <dbReference type="SAM" id="Phobius"/>
    </source>
</evidence>
<keyword evidence="1" id="KW-0812">Transmembrane</keyword>
<gene>
    <name evidence="2" type="ORF">GCM10023149_39240</name>
</gene>
<dbReference type="EMBL" id="BAABFT010000012">
    <property type="protein sequence ID" value="GAA4332794.1"/>
    <property type="molecule type" value="Genomic_DNA"/>
</dbReference>
<name>A0ABP8H0V0_9SPHI</name>
<proteinExistence type="predicted"/>
<feature type="transmembrane region" description="Helical" evidence="1">
    <location>
        <begin position="161"/>
        <end position="185"/>
    </location>
</feature>
<keyword evidence="3" id="KW-1185">Reference proteome</keyword>
<feature type="transmembrane region" description="Helical" evidence="1">
    <location>
        <begin position="97"/>
        <end position="116"/>
    </location>
</feature>
<organism evidence="2 3">
    <name type="scientific">Mucilaginibacter gynuensis</name>
    <dbReference type="NCBI Taxonomy" id="1302236"/>
    <lineage>
        <taxon>Bacteria</taxon>
        <taxon>Pseudomonadati</taxon>
        <taxon>Bacteroidota</taxon>
        <taxon>Sphingobacteriia</taxon>
        <taxon>Sphingobacteriales</taxon>
        <taxon>Sphingobacteriaceae</taxon>
        <taxon>Mucilaginibacter</taxon>
    </lineage>
</organism>
<sequence>MPQIIILWCLIASITYMKPIYRIVLIELAWLAIAGSITILIVYPFLGTIAGNYSLDINLQDTYFVIKNSTIVTLIFTFVVFLIFFIKELFKKFSRPFSNSIIMLSGLFLLAQIILAEQMIVTLSTRIITPAHVTAGWHTTIYPPSYALPKLHPFTIEKASVISNTIMAIALVQLSVTCMLLYVAYKWGIAQSKKKEISQA</sequence>
<feature type="transmembrane region" description="Helical" evidence="1">
    <location>
        <begin position="63"/>
        <end position="85"/>
    </location>
</feature>
<evidence type="ECO:0000313" key="3">
    <source>
        <dbReference type="Proteomes" id="UP001500582"/>
    </source>
</evidence>
<keyword evidence="1" id="KW-0472">Membrane</keyword>
<dbReference type="Proteomes" id="UP001500582">
    <property type="component" value="Unassembled WGS sequence"/>
</dbReference>
<evidence type="ECO:0000313" key="2">
    <source>
        <dbReference type="EMBL" id="GAA4332794.1"/>
    </source>
</evidence>
<protein>
    <submittedName>
        <fullName evidence="2">Uncharacterized protein</fullName>
    </submittedName>
</protein>
<accession>A0ABP8H0V0</accession>
<comment type="caution">
    <text evidence="2">The sequence shown here is derived from an EMBL/GenBank/DDBJ whole genome shotgun (WGS) entry which is preliminary data.</text>
</comment>
<feature type="transmembrane region" description="Helical" evidence="1">
    <location>
        <begin position="20"/>
        <end position="43"/>
    </location>
</feature>
<reference evidence="3" key="1">
    <citation type="journal article" date="2019" name="Int. J. Syst. Evol. Microbiol.">
        <title>The Global Catalogue of Microorganisms (GCM) 10K type strain sequencing project: providing services to taxonomists for standard genome sequencing and annotation.</title>
        <authorList>
            <consortium name="The Broad Institute Genomics Platform"/>
            <consortium name="The Broad Institute Genome Sequencing Center for Infectious Disease"/>
            <person name="Wu L."/>
            <person name="Ma J."/>
        </authorList>
    </citation>
    <scope>NUCLEOTIDE SEQUENCE [LARGE SCALE GENOMIC DNA]</scope>
    <source>
        <strain evidence="3">JCM 17705</strain>
    </source>
</reference>